<reference evidence="6" key="1">
    <citation type="submission" date="2025-08" db="UniProtKB">
        <authorList>
            <consortium name="Ensembl"/>
        </authorList>
    </citation>
    <scope>IDENTIFICATION</scope>
</reference>
<dbReference type="CDD" id="cd15472">
    <property type="entry name" value="Myo5p-like_CBD_Rasip1"/>
    <property type="match status" value="1"/>
</dbReference>
<dbReference type="GO" id="GO:0034446">
    <property type="term" value="P:substrate adhesion-dependent cell spreading"/>
    <property type="evidence" value="ECO:0007669"/>
    <property type="project" value="TreeGrafter"/>
</dbReference>
<dbReference type="GeneTree" id="ENSGT00940000159293"/>
<dbReference type="Ensembl" id="ENSGMOT00000008548.2">
    <property type="protein sequence ID" value="ENSGMOP00000008313.2"/>
    <property type="gene ID" value="ENSGMOG00000007771.2"/>
</dbReference>
<dbReference type="GO" id="GO:0051020">
    <property type="term" value="F:GTPase binding"/>
    <property type="evidence" value="ECO:0007669"/>
    <property type="project" value="TreeGrafter"/>
</dbReference>
<accession>A0A8C5F611</accession>
<dbReference type="Pfam" id="PF00788">
    <property type="entry name" value="RA"/>
    <property type="match status" value="1"/>
</dbReference>
<feature type="domain" description="PDZ" evidence="3">
    <location>
        <begin position="976"/>
        <end position="1061"/>
    </location>
</feature>
<feature type="compositionally biased region" description="Basic and acidic residues" evidence="2">
    <location>
        <begin position="245"/>
        <end position="262"/>
    </location>
</feature>
<evidence type="ECO:0000259" key="3">
    <source>
        <dbReference type="PROSITE" id="PS50106"/>
    </source>
</evidence>
<dbReference type="GO" id="GO:0005874">
    <property type="term" value="C:microtubule"/>
    <property type="evidence" value="ECO:0007669"/>
    <property type="project" value="TreeGrafter"/>
</dbReference>
<dbReference type="InterPro" id="IPR002710">
    <property type="entry name" value="Dilute_dom"/>
</dbReference>
<feature type="region of interest" description="Disordered" evidence="2">
    <location>
        <begin position="40"/>
        <end position="60"/>
    </location>
</feature>
<dbReference type="InterPro" id="IPR000253">
    <property type="entry name" value="FHA_dom"/>
</dbReference>
<feature type="domain" description="Ras-associating" evidence="4">
    <location>
        <begin position="63"/>
        <end position="168"/>
    </location>
</feature>
<dbReference type="InterPro" id="IPR008984">
    <property type="entry name" value="SMAD_FHA_dom_sf"/>
</dbReference>
<dbReference type="InterPro" id="IPR052072">
    <property type="entry name" value="Vascular_dev_regulator"/>
</dbReference>
<dbReference type="PROSITE" id="PS50200">
    <property type="entry name" value="RA"/>
    <property type="match status" value="1"/>
</dbReference>
<sequence length="1073" mass="117988">MFYGSSSGASMSLPSKSRLKRQSRTFTQVLYRTLSYRDRRCSDAEPPERPADDPAELSTQSSAPGVLKIFGDEICAGANYKSVLATHRSSAQELVKEALERYSLNKGAAHSYVLCDVIGRLEGSGDGVGWRTECLRAMGDNEKPLLLQELWKPREGHARRFELRRRAEVEELNAKDKDTVTADINAQARKLQRNRAKGTLTLPRPGSSSLCRSLSETSLNQVGLDLGEEPKRYYSTLPGPLRARGGREREGPGSGGRRKEEGSQGGGGDVKHSLYQSPHLLLLQGYNKQDCLVYLLNREQHTVGQETPSARPNICLSSPDILPLHCRLRRDPAEGGGRFCVAVEPLPHAGVLVNFARCERSSALRHGDLLSFGAHYIFLYKDPAGAQALPAQTLARLRSLGQLYDGGGFKPHLLDFDQAHEDQLLSRILSLIEPGGDDHKLTPAYLLCLCIQHSASTFPPGSFGKLLLKIVRRIQTIAWEKTKELAQKQAQHQDPATLSLLSISDLVPDLQTIFFWMSNSIELLYFIQQRAPAYTHSIETLQGSKESLLSATISANEEAMTILEEVIMYTFQQCVYYITKSLYVVLPGLLDCNPFPADNSEPCWKGGKGFPEPVRRVLQVFQISQELLQGYQVHPEIQAQMFAYLFFFSNVSLFNQLMDKGPSRGLFQRSKVLQIQACVRMLMEWASRSGLGHLADKFFTKFNSIVSILATPPLQLKQLSWRTLSSDHPSLKPVQLHRLLTQYQLTAETGPVPAWQPNSEDEAYIYRTVDLLESFENHPPIVLPSAGFRVDLDSDCVEDSLYRQLLYIRHYLWGLRTKGHGPGPGRSAAALHLCPPPQRELLPPSHSSPRSGPPPGDTGPPEPAEERARDRPPGQSHSSLRRNGNAHHPRPANADLSCLLTPPNTPLYPDGGGPGPVLGHAPQSNGCMSRTMAESKKSNGLITNGLEGYVSGCDFPFPVPSPGAPPLPDDLCVVFVVELDKGPYGLGMGLIDGLHTPLNAPGIYIRTLIPDGPASSDGRLRIGDRILAVNGTSLIGADYQSAVDLIRLGGGRLRFLVAKSDLEVSEKISASSC</sequence>
<dbReference type="InterPro" id="IPR001478">
    <property type="entry name" value="PDZ"/>
</dbReference>
<feature type="domain" description="Dilute" evidence="5">
    <location>
        <begin position="496"/>
        <end position="767"/>
    </location>
</feature>
<keyword evidence="1" id="KW-0130">Cell adhesion</keyword>
<reference evidence="6" key="2">
    <citation type="submission" date="2025-09" db="UniProtKB">
        <authorList>
            <consortium name="Ensembl"/>
        </authorList>
    </citation>
    <scope>IDENTIFICATION</scope>
</reference>
<dbReference type="SUPFAM" id="SSF50156">
    <property type="entry name" value="PDZ domain-like"/>
    <property type="match status" value="1"/>
</dbReference>
<dbReference type="GO" id="GO:0007165">
    <property type="term" value="P:signal transduction"/>
    <property type="evidence" value="ECO:0007669"/>
    <property type="project" value="InterPro"/>
</dbReference>
<dbReference type="Gene3D" id="2.30.42.10">
    <property type="match status" value="1"/>
</dbReference>
<dbReference type="Gene3D" id="3.10.20.90">
    <property type="entry name" value="Phosphatidylinositol 3-kinase Catalytic Subunit, Chain A, domain 1"/>
    <property type="match status" value="1"/>
</dbReference>
<feature type="region of interest" description="Disordered" evidence="2">
    <location>
        <begin position="1"/>
        <end position="20"/>
    </location>
</feature>
<dbReference type="SMART" id="SM00228">
    <property type="entry name" value="PDZ"/>
    <property type="match status" value="1"/>
</dbReference>
<dbReference type="PANTHER" id="PTHR16027">
    <property type="entry name" value="DILUTE DOMAIN-CONTAINING PROTEIN YPR089W"/>
    <property type="match status" value="1"/>
</dbReference>
<organism evidence="6 7">
    <name type="scientific">Gadus morhua</name>
    <name type="common">Atlantic cod</name>
    <dbReference type="NCBI Taxonomy" id="8049"/>
    <lineage>
        <taxon>Eukaryota</taxon>
        <taxon>Metazoa</taxon>
        <taxon>Chordata</taxon>
        <taxon>Craniata</taxon>
        <taxon>Vertebrata</taxon>
        <taxon>Euteleostomi</taxon>
        <taxon>Actinopterygii</taxon>
        <taxon>Neopterygii</taxon>
        <taxon>Teleostei</taxon>
        <taxon>Neoteleostei</taxon>
        <taxon>Acanthomorphata</taxon>
        <taxon>Zeiogadaria</taxon>
        <taxon>Gadariae</taxon>
        <taxon>Gadiformes</taxon>
        <taxon>Gadoidei</taxon>
        <taxon>Gadidae</taxon>
        <taxon>Gadus</taxon>
    </lineage>
</organism>
<dbReference type="GO" id="GO:0001755">
    <property type="term" value="P:neural crest cell migration"/>
    <property type="evidence" value="ECO:0007669"/>
    <property type="project" value="TreeGrafter"/>
</dbReference>
<dbReference type="Pfam" id="PF00595">
    <property type="entry name" value="PDZ"/>
    <property type="match status" value="1"/>
</dbReference>
<dbReference type="CDD" id="cd17116">
    <property type="entry name" value="RA_Radil_like"/>
    <property type="match status" value="1"/>
</dbReference>
<evidence type="ECO:0000313" key="6">
    <source>
        <dbReference type="Ensembl" id="ENSGMOP00000008313.2"/>
    </source>
</evidence>
<dbReference type="InterPro" id="IPR029071">
    <property type="entry name" value="Ubiquitin-like_domsf"/>
</dbReference>
<dbReference type="InterPro" id="IPR036034">
    <property type="entry name" value="PDZ_sf"/>
</dbReference>
<proteinExistence type="predicted"/>
<evidence type="ECO:0000259" key="4">
    <source>
        <dbReference type="PROSITE" id="PS50200"/>
    </source>
</evidence>
<dbReference type="InterPro" id="IPR037983">
    <property type="entry name" value="CBD_Rasip1/Radil"/>
</dbReference>
<dbReference type="CDD" id="cd22733">
    <property type="entry name" value="FHA_RADIL"/>
    <property type="match status" value="1"/>
</dbReference>
<dbReference type="PROSITE" id="PS51126">
    <property type="entry name" value="DILUTE"/>
    <property type="match status" value="1"/>
</dbReference>
<feature type="compositionally biased region" description="Basic and acidic residues" evidence="2">
    <location>
        <begin position="40"/>
        <end position="52"/>
    </location>
</feature>
<dbReference type="InterPro" id="IPR000159">
    <property type="entry name" value="RA_dom"/>
</dbReference>
<keyword evidence="7" id="KW-1185">Reference proteome</keyword>
<dbReference type="Pfam" id="PF01843">
    <property type="entry name" value="DIL"/>
    <property type="match status" value="1"/>
</dbReference>
<evidence type="ECO:0000256" key="1">
    <source>
        <dbReference type="ARBA" id="ARBA00022889"/>
    </source>
</evidence>
<dbReference type="PANTHER" id="PTHR16027:SF3">
    <property type="entry name" value="RAS-ASSOCIATING AND DILUTE DOMAIN-CONTAINING PROTEIN"/>
    <property type="match status" value="1"/>
</dbReference>
<feature type="region of interest" description="Disordered" evidence="2">
    <location>
        <begin position="230"/>
        <end position="271"/>
    </location>
</feature>
<dbReference type="PROSITE" id="PS50106">
    <property type="entry name" value="PDZ"/>
    <property type="match status" value="1"/>
</dbReference>
<dbReference type="Gene3D" id="2.60.200.20">
    <property type="match status" value="1"/>
</dbReference>
<dbReference type="SMART" id="SM00314">
    <property type="entry name" value="RA"/>
    <property type="match status" value="1"/>
</dbReference>
<protein>
    <recommendedName>
        <fullName evidence="8">Ras-associating and dilute domain-containing protein</fullName>
    </recommendedName>
</protein>
<evidence type="ECO:0000259" key="5">
    <source>
        <dbReference type="PROSITE" id="PS51126"/>
    </source>
</evidence>
<name>A0A8C5F611_GADMO</name>
<dbReference type="AlphaFoldDB" id="A0A8C5F611"/>
<dbReference type="Proteomes" id="UP000694546">
    <property type="component" value="Chromosome 3"/>
</dbReference>
<dbReference type="SUPFAM" id="SSF54236">
    <property type="entry name" value="Ubiquitin-like"/>
    <property type="match status" value="1"/>
</dbReference>
<feature type="compositionally biased region" description="Low complexity" evidence="2">
    <location>
        <begin position="1"/>
        <end position="16"/>
    </location>
</feature>
<evidence type="ECO:0000313" key="7">
    <source>
        <dbReference type="Proteomes" id="UP000694546"/>
    </source>
</evidence>
<evidence type="ECO:0008006" key="8">
    <source>
        <dbReference type="Google" id="ProtNLM"/>
    </source>
</evidence>
<feature type="compositionally biased region" description="Pro residues" evidence="2">
    <location>
        <begin position="851"/>
        <end position="862"/>
    </location>
</feature>
<feature type="region of interest" description="Disordered" evidence="2">
    <location>
        <begin position="823"/>
        <end position="933"/>
    </location>
</feature>
<dbReference type="OMA" id="HCTIRRQ"/>
<dbReference type="SUPFAM" id="SSF49879">
    <property type="entry name" value="SMAD/FHA domain"/>
    <property type="match status" value="1"/>
</dbReference>
<dbReference type="CDD" id="cd06690">
    <property type="entry name" value="PDZ_Radil-like"/>
    <property type="match status" value="1"/>
</dbReference>
<dbReference type="Pfam" id="PF00498">
    <property type="entry name" value="FHA"/>
    <property type="match status" value="1"/>
</dbReference>
<evidence type="ECO:0000256" key="2">
    <source>
        <dbReference type="SAM" id="MobiDB-lite"/>
    </source>
</evidence>
<dbReference type="SMART" id="SM01132">
    <property type="entry name" value="DIL"/>
    <property type="match status" value="1"/>
</dbReference>